<keyword evidence="3" id="KW-1185">Reference proteome</keyword>
<evidence type="ECO:0000256" key="1">
    <source>
        <dbReference type="SAM" id="SignalP"/>
    </source>
</evidence>
<evidence type="ECO:0000313" key="2">
    <source>
        <dbReference type="EMBL" id="KAG6441230.1"/>
    </source>
</evidence>
<proteinExistence type="predicted"/>
<feature type="signal peptide" evidence="1">
    <location>
        <begin position="1"/>
        <end position="19"/>
    </location>
</feature>
<comment type="caution">
    <text evidence="2">The sequence shown here is derived from an EMBL/GenBank/DDBJ whole genome shotgun (WGS) entry which is preliminary data.</text>
</comment>
<dbReference type="EMBL" id="JH668285">
    <property type="protein sequence ID" value="KAG6441230.1"/>
    <property type="molecule type" value="Genomic_DNA"/>
</dbReference>
<sequence>MRFLVIFCLLLAIITTVVGEHLIMGDTNSNRQLIHHTMAQYHAIPMMKRVKNVFYNNQEQRIIGSIMAYDNLNSKASATVTAGGIGFSYVNIRLKSERGKGLDYDIGIYS</sequence>
<reference evidence="2" key="2">
    <citation type="submission" date="2020-12" db="EMBL/GenBank/DDBJ databases">
        <authorList>
            <person name="Kanost M."/>
        </authorList>
    </citation>
    <scope>NUCLEOTIDE SEQUENCE</scope>
</reference>
<reference evidence="2" key="1">
    <citation type="journal article" date="2016" name="Insect Biochem. Mol. Biol.">
        <title>Multifaceted biological insights from a draft genome sequence of the tobacco hornworm moth, Manduca sexta.</title>
        <authorList>
            <person name="Kanost M.R."/>
            <person name="Arrese E.L."/>
            <person name="Cao X."/>
            <person name="Chen Y.R."/>
            <person name="Chellapilla S."/>
            <person name="Goldsmith M.R."/>
            <person name="Grosse-Wilde E."/>
            <person name="Heckel D.G."/>
            <person name="Herndon N."/>
            <person name="Jiang H."/>
            <person name="Papanicolaou A."/>
            <person name="Qu J."/>
            <person name="Soulages J.L."/>
            <person name="Vogel H."/>
            <person name="Walters J."/>
            <person name="Waterhouse R.M."/>
            <person name="Ahn S.J."/>
            <person name="Almeida F.C."/>
            <person name="An C."/>
            <person name="Aqrawi P."/>
            <person name="Bretschneider A."/>
            <person name="Bryant W.B."/>
            <person name="Bucks S."/>
            <person name="Chao H."/>
            <person name="Chevignon G."/>
            <person name="Christen J.M."/>
            <person name="Clarke D.F."/>
            <person name="Dittmer N.T."/>
            <person name="Ferguson L.C.F."/>
            <person name="Garavelou S."/>
            <person name="Gordon K.H.J."/>
            <person name="Gunaratna R.T."/>
            <person name="Han Y."/>
            <person name="Hauser F."/>
            <person name="He Y."/>
            <person name="Heidel-Fischer H."/>
            <person name="Hirsh A."/>
            <person name="Hu Y."/>
            <person name="Jiang H."/>
            <person name="Kalra D."/>
            <person name="Klinner C."/>
            <person name="Konig C."/>
            <person name="Kovar C."/>
            <person name="Kroll A.R."/>
            <person name="Kuwar S.S."/>
            <person name="Lee S.L."/>
            <person name="Lehman R."/>
            <person name="Li K."/>
            <person name="Li Z."/>
            <person name="Liang H."/>
            <person name="Lovelace S."/>
            <person name="Lu Z."/>
            <person name="Mansfield J.H."/>
            <person name="McCulloch K.J."/>
            <person name="Mathew T."/>
            <person name="Morton B."/>
            <person name="Muzny D.M."/>
            <person name="Neunemann D."/>
            <person name="Ongeri F."/>
            <person name="Pauchet Y."/>
            <person name="Pu L.L."/>
            <person name="Pyrousis I."/>
            <person name="Rao X.J."/>
            <person name="Redding A."/>
            <person name="Roesel C."/>
            <person name="Sanchez-Gracia A."/>
            <person name="Schaack S."/>
            <person name="Shukla A."/>
            <person name="Tetreau G."/>
            <person name="Wang Y."/>
            <person name="Xiong G.H."/>
            <person name="Traut W."/>
            <person name="Walsh T.K."/>
            <person name="Worley K.C."/>
            <person name="Wu D."/>
            <person name="Wu W."/>
            <person name="Wu Y.Q."/>
            <person name="Zhang X."/>
            <person name="Zou Z."/>
            <person name="Zucker H."/>
            <person name="Briscoe A.D."/>
            <person name="Burmester T."/>
            <person name="Clem R.J."/>
            <person name="Feyereisen R."/>
            <person name="Grimmelikhuijzen C.J.P."/>
            <person name="Hamodrakas S.J."/>
            <person name="Hansson B.S."/>
            <person name="Huguet E."/>
            <person name="Jermiin L.S."/>
            <person name="Lan Q."/>
            <person name="Lehman H.K."/>
            <person name="Lorenzen M."/>
            <person name="Merzendorfer H."/>
            <person name="Michalopoulos I."/>
            <person name="Morton D.B."/>
            <person name="Muthukrishnan S."/>
            <person name="Oakeshott J.G."/>
            <person name="Palmer W."/>
            <person name="Park Y."/>
            <person name="Passarelli A.L."/>
            <person name="Rozas J."/>
            <person name="Schwartz L.M."/>
            <person name="Smith W."/>
            <person name="Southgate A."/>
            <person name="Vilcinskas A."/>
            <person name="Vogt R."/>
            <person name="Wang P."/>
            <person name="Werren J."/>
            <person name="Yu X.Q."/>
            <person name="Zhou J.J."/>
            <person name="Brown S.J."/>
            <person name="Scherer S.E."/>
            <person name="Richards S."/>
            <person name="Blissard G.W."/>
        </authorList>
    </citation>
    <scope>NUCLEOTIDE SEQUENCE</scope>
</reference>
<protein>
    <submittedName>
        <fullName evidence="2">Uncharacterized protein</fullName>
    </submittedName>
</protein>
<organism evidence="2 3">
    <name type="scientific">Manduca sexta</name>
    <name type="common">Tobacco hawkmoth</name>
    <name type="synonym">Tobacco hornworm</name>
    <dbReference type="NCBI Taxonomy" id="7130"/>
    <lineage>
        <taxon>Eukaryota</taxon>
        <taxon>Metazoa</taxon>
        <taxon>Ecdysozoa</taxon>
        <taxon>Arthropoda</taxon>
        <taxon>Hexapoda</taxon>
        <taxon>Insecta</taxon>
        <taxon>Pterygota</taxon>
        <taxon>Neoptera</taxon>
        <taxon>Endopterygota</taxon>
        <taxon>Lepidoptera</taxon>
        <taxon>Glossata</taxon>
        <taxon>Ditrysia</taxon>
        <taxon>Bombycoidea</taxon>
        <taxon>Sphingidae</taxon>
        <taxon>Sphinginae</taxon>
        <taxon>Sphingini</taxon>
        <taxon>Manduca</taxon>
    </lineage>
</organism>
<dbReference type="Proteomes" id="UP000791440">
    <property type="component" value="Unassembled WGS sequence"/>
</dbReference>
<dbReference type="Pfam" id="PF15868">
    <property type="entry name" value="MBF2"/>
    <property type="match status" value="1"/>
</dbReference>
<dbReference type="AlphaFoldDB" id="A0A922CBQ9"/>
<dbReference type="InterPro" id="IPR031734">
    <property type="entry name" value="MBF2"/>
</dbReference>
<gene>
    <name evidence="2" type="ORF">O3G_MSEX001755</name>
</gene>
<keyword evidence="1" id="KW-0732">Signal</keyword>
<evidence type="ECO:0000313" key="3">
    <source>
        <dbReference type="Proteomes" id="UP000791440"/>
    </source>
</evidence>
<accession>A0A922CBQ9</accession>
<name>A0A922CBQ9_MANSE</name>
<feature type="chain" id="PRO_5037112189" evidence="1">
    <location>
        <begin position="20"/>
        <end position="110"/>
    </location>
</feature>